<gene>
    <name evidence="2" type="ORF">LX78_00925</name>
</gene>
<evidence type="ECO:0008006" key="4">
    <source>
        <dbReference type="Google" id="ProtNLM"/>
    </source>
</evidence>
<dbReference type="EMBL" id="QGGP01000002">
    <property type="protein sequence ID" value="PWK19577.1"/>
    <property type="molecule type" value="Genomic_DNA"/>
</dbReference>
<name>A0A316DN24_9FLAO</name>
<evidence type="ECO:0000256" key="1">
    <source>
        <dbReference type="SAM" id="SignalP"/>
    </source>
</evidence>
<dbReference type="OrthoDB" id="1117699at2"/>
<keyword evidence="1" id="KW-0732">Signal</keyword>
<sequence>MYSLLKIALVSALITYNVQCFAQTKSVLFYKDGTSQTGYVTFKKKEIKFQEQKDGKKEKIEYEKLDSISGYINPRSKRKDIKPRMAYVFPTGKNDKNFQVFDLVKKGKVNLYKLSKYGNYSVIWVPSNNSSFATTPIPVGTRKTITIYGVKRDNETFVTILGNKDTSVSFVTIADSFKTQGSDYFSDCTELATKIKDGEKGFRKEDIKKVVDYYNTDCSEVKH</sequence>
<evidence type="ECO:0000313" key="3">
    <source>
        <dbReference type="Proteomes" id="UP000245430"/>
    </source>
</evidence>
<dbReference type="Proteomes" id="UP000245430">
    <property type="component" value="Unassembled WGS sequence"/>
</dbReference>
<evidence type="ECO:0000313" key="2">
    <source>
        <dbReference type="EMBL" id="PWK19577.1"/>
    </source>
</evidence>
<protein>
    <recommendedName>
        <fullName evidence="4">GLPGLI family protein</fullName>
    </recommendedName>
</protein>
<comment type="caution">
    <text evidence="2">The sequence shown here is derived from an EMBL/GenBank/DDBJ whole genome shotgun (WGS) entry which is preliminary data.</text>
</comment>
<accession>A0A316DN24</accession>
<keyword evidence="3" id="KW-1185">Reference proteome</keyword>
<feature type="chain" id="PRO_5016233404" description="GLPGLI family protein" evidence="1">
    <location>
        <begin position="23"/>
        <end position="223"/>
    </location>
</feature>
<feature type="signal peptide" evidence="1">
    <location>
        <begin position="1"/>
        <end position="22"/>
    </location>
</feature>
<dbReference type="RefSeq" id="WP_109681471.1">
    <property type="nucleotide sequence ID" value="NZ_QGGP01000002.1"/>
</dbReference>
<proteinExistence type="predicted"/>
<dbReference type="AlphaFoldDB" id="A0A316DN24"/>
<reference evidence="2 3" key="1">
    <citation type="submission" date="2018-05" db="EMBL/GenBank/DDBJ databases">
        <title>Genomic Encyclopedia of Archaeal and Bacterial Type Strains, Phase II (KMG-II): from individual species to whole genera.</title>
        <authorList>
            <person name="Goeker M."/>
        </authorList>
    </citation>
    <scope>NUCLEOTIDE SEQUENCE [LARGE SCALE GENOMIC DNA]</scope>
    <source>
        <strain evidence="2 3">DSM 22637</strain>
    </source>
</reference>
<organism evidence="2 3">
    <name type="scientific">Xanthomarina spongicola</name>
    <dbReference type="NCBI Taxonomy" id="570520"/>
    <lineage>
        <taxon>Bacteria</taxon>
        <taxon>Pseudomonadati</taxon>
        <taxon>Bacteroidota</taxon>
        <taxon>Flavobacteriia</taxon>
        <taxon>Flavobacteriales</taxon>
        <taxon>Flavobacteriaceae</taxon>
        <taxon>Xanthomarina</taxon>
    </lineage>
</organism>